<evidence type="ECO:0000256" key="3">
    <source>
        <dbReference type="ARBA" id="ARBA00023125"/>
    </source>
</evidence>
<feature type="compositionally biased region" description="Basic and acidic residues" evidence="7">
    <location>
        <begin position="608"/>
        <end position="622"/>
    </location>
</feature>
<dbReference type="PANTHER" id="PTHR13059:SF10">
    <property type="entry name" value="HMG BOX TRANSCRIPTION FACTOR BBX"/>
    <property type="match status" value="1"/>
</dbReference>
<dbReference type="InterPro" id="IPR009071">
    <property type="entry name" value="HMG_box_dom"/>
</dbReference>
<dbReference type="CDD" id="cd21989">
    <property type="entry name" value="HMG-box_HBP2"/>
    <property type="match status" value="1"/>
</dbReference>
<accession>A0A9P0A807</accession>
<proteinExistence type="predicted"/>
<dbReference type="GO" id="GO:0000981">
    <property type="term" value="F:DNA-binding transcription factor activity, RNA polymerase II-specific"/>
    <property type="evidence" value="ECO:0007669"/>
    <property type="project" value="TreeGrafter"/>
</dbReference>
<keyword evidence="1" id="KW-0597">Phosphoprotein</keyword>
<dbReference type="GO" id="GO:0000977">
    <property type="term" value="F:RNA polymerase II transcription regulatory region sequence-specific DNA binding"/>
    <property type="evidence" value="ECO:0007669"/>
    <property type="project" value="TreeGrafter"/>
</dbReference>
<reference evidence="9" key="1">
    <citation type="submission" date="2021-12" db="EMBL/GenBank/DDBJ databases">
        <authorList>
            <person name="King R."/>
        </authorList>
    </citation>
    <scope>NUCLEOTIDE SEQUENCE</scope>
</reference>
<evidence type="ECO:0000256" key="4">
    <source>
        <dbReference type="ARBA" id="ARBA00023163"/>
    </source>
</evidence>
<sequence>MASAYDYDDCVSGIEGDSEEEDQDGVESKEPLYHARRPMNAFLIFCKRQRAVVKERFPQLENRAVTKILGEWWANLEEGEKSSYTDLAKQYREAFLKANPGFKWYKLPAPTLRPISNRLKLLPDLISHQDSITPGKLADESQLGGLTSLLVPYNNMSVSPTFAVQCVPKPPKKRYLEENATSDDLNQILDEMPNKVALESEAVPSYSENDSSAIKAMEIEPFAKLRNYSVTAKENIAQVENKADGKSMLLLSNGSLEASSINSCLVVKSNNNSFSYTCDRSNLKVKCEEMVLVSDRSKSPSNLNSSTYNSLNNSTDGPNVKWKTKFDKIKSRHLNYNNNNVNETYDSLKCSSYECNSNQDTLLNKVVNGNLKVEPRDLDIKIEDASMNGFLIQAASKLDCFGTECKSSTQIALDSGKSTVLSQASSMAPKSSLKSDQVFFHENKLPNTKTADKPLNKPPIVSDASDTNFMRRNKSVRACKGARYQEFMSSNQLGRKRRRKNTPNDSRYEGHEEEEMLNHRLSKSGLEEFKPAKEEKHYEKMEIESMIYNINDNLDQSSLIANDMFLTNTAVNKFAHSRPGKQVRPTKPRKSVTAPKSHLPDSPSDNTNVDKEDTGTNFNLEEKIDALPALSLEEFQEKKRLKTKKHSSLENGQDALSNGVEKQPQFQCESHPKPLICNTSTGSDSCNRIVNAESRSKSEGGPIENSSIMNTVSKHEAMKSVNKELLNAFLFTSGSASSSSNGVMSDQKSSLSGTADGTLVGSRKRKARRQKITHLEPGSKKKDTSVVEVDILNDMGLATLAEVATLSRKESILKISS</sequence>
<evidence type="ECO:0000313" key="9">
    <source>
        <dbReference type="EMBL" id="CAH0385977.1"/>
    </source>
</evidence>
<dbReference type="Proteomes" id="UP001152759">
    <property type="component" value="Chromosome 3"/>
</dbReference>
<dbReference type="PANTHER" id="PTHR13059">
    <property type="entry name" value="HMG-BOX TRANSCRIPTION FACTOR BBX"/>
    <property type="match status" value="1"/>
</dbReference>
<feature type="compositionally biased region" description="Basic residues" evidence="7">
    <location>
        <begin position="762"/>
        <end position="772"/>
    </location>
</feature>
<gene>
    <name evidence="9" type="ORF">BEMITA_LOCUS5150</name>
</gene>
<feature type="region of interest" description="Disordered" evidence="7">
    <location>
        <begin position="1"/>
        <end position="30"/>
    </location>
</feature>
<keyword evidence="10" id="KW-1185">Reference proteome</keyword>
<evidence type="ECO:0000256" key="5">
    <source>
        <dbReference type="ARBA" id="ARBA00023242"/>
    </source>
</evidence>
<evidence type="ECO:0000256" key="6">
    <source>
        <dbReference type="PROSITE-ProRule" id="PRU00267"/>
    </source>
</evidence>
<name>A0A9P0A807_BEMTA</name>
<evidence type="ECO:0000256" key="7">
    <source>
        <dbReference type="SAM" id="MobiDB-lite"/>
    </source>
</evidence>
<evidence type="ECO:0000256" key="2">
    <source>
        <dbReference type="ARBA" id="ARBA00023015"/>
    </source>
</evidence>
<protein>
    <recommendedName>
        <fullName evidence="8">HMG box domain-containing protein</fullName>
    </recommendedName>
</protein>
<feature type="compositionally biased region" description="Basic residues" evidence="7">
    <location>
        <begin position="576"/>
        <end position="590"/>
    </location>
</feature>
<dbReference type="EMBL" id="OU963864">
    <property type="protein sequence ID" value="CAH0385977.1"/>
    <property type="molecule type" value="Genomic_DNA"/>
</dbReference>
<evidence type="ECO:0000256" key="1">
    <source>
        <dbReference type="ARBA" id="ARBA00022553"/>
    </source>
</evidence>
<feature type="domain" description="HMG box" evidence="8">
    <location>
        <begin position="35"/>
        <end position="103"/>
    </location>
</feature>
<dbReference type="Pfam" id="PF00505">
    <property type="entry name" value="HMG_box"/>
    <property type="match status" value="1"/>
</dbReference>
<keyword evidence="2" id="KW-0805">Transcription regulation</keyword>
<organism evidence="9 10">
    <name type="scientific">Bemisia tabaci</name>
    <name type="common">Sweetpotato whitefly</name>
    <name type="synonym">Aleurodes tabaci</name>
    <dbReference type="NCBI Taxonomy" id="7038"/>
    <lineage>
        <taxon>Eukaryota</taxon>
        <taxon>Metazoa</taxon>
        <taxon>Ecdysozoa</taxon>
        <taxon>Arthropoda</taxon>
        <taxon>Hexapoda</taxon>
        <taxon>Insecta</taxon>
        <taxon>Pterygota</taxon>
        <taxon>Neoptera</taxon>
        <taxon>Paraneoptera</taxon>
        <taxon>Hemiptera</taxon>
        <taxon>Sternorrhyncha</taxon>
        <taxon>Aleyrodoidea</taxon>
        <taxon>Aleyrodidae</taxon>
        <taxon>Aleyrodinae</taxon>
        <taxon>Bemisia</taxon>
    </lineage>
</organism>
<dbReference type="InterPro" id="IPR052412">
    <property type="entry name" value="CC-Dev_Transcription_Reg"/>
</dbReference>
<feature type="compositionally biased region" description="Basic and acidic residues" evidence="7">
    <location>
        <begin position="773"/>
        <end position="783"/>
    </location>
</feature>
<keyword evidence="4" id="KW-0804">Transcription</keyword>
<dbReference type="PROSITE" id="PS50118">
    <property type="entry name" value="HMG_BOX_2"/>
    <property type="match status" value="1"/>
</dbReference>
<evidence type="ECO:0000259" key="8">
    <source>
        <dbReference type="PROSITE" id="PS50118"/>
    </source>
</evidence>
<dbReference type="GO" id="GO:0005634">
    <property type="term" value="C:nucleus"/>
    <property type="evidence" value="ECO:0007669"/>
    <property type="project" value="UniProtKB-UniRule"/>
</dbReference>
<feature type="DNA-binding region" description="HMG box" evidence="6">
    <location>
        <begin position="35"/>
        <end position="103"/>
    </location>
</feature>
<dbReference type="SMART" id="SM00398">
    <property type="entry name" value="HMG"/>
    <property type="match status" value="1"/>
</dbReference>
<feature type="region of interest" description="Disordered" evidence="7">
    <location>
        <begin position="576"/>
        <end position="622"/>
    </location>
</feature>
<keyword evidence="3 6" id="KW-0238">DNA-binding</keyword>
<dbReference type="SUPFAM" id="SSF47095">
    <property type="entry name" value="HMG-box"/>
    <property type="match status" value="1"/>
</dbReference>
<dbReference type="InterPro" id="IPR036910">
    <property type="entry name" value="HMG_box_dom_sf"/>
</dbReference>
<dbReference type="InterPro" id="IPR049523">
    <property type="entry name" value="BBX_HMG-box"/>
</dbReference>
<dbReference type="KEGG" id="btab:109043276"/>
<keyword evidence="5 6" id="KW-0539">Nucleus</keyword>
<dbReference type="Gene3D" id="1.10.30.10">
    <property type="entry name" value="High mobility group box domain"/>
    <property type="match status" value="1"/>
</dbReference>
<feature type="region of interest" description="Disordered" evidence="7">
    <location>
        <begin position="487"/>
        <end position="527"/>
    </location>
</feature>
<feature type="compositionally biased region" description="Acidic residues" evidence="7">
    <location>
        <begin position="16"/>
        <end position="25"/>
    </location>
</feature>
<feature type="region of interest" description="Disordered" evidence="7">
    <location>
        <begin position="735"/>
        <end position="783"/>
    </location>
</feature>
<dbReference type="AlphaFoldDB" id="A0A9P0A807"/>
<evidence type="ECO:0000313" key="10">
    <source>
        <dbReference type="Proteomes" id="UP001152759"/>
    </source>
</evidence>
<feature type="compositionally biased region" description="Polar residues" evidence="7">
    <location>
        <begin position="741"/>
        <end position="755"/>
    </location>
</feature>